<dbReference type="AlphaFoldDB" id="A0A7K1Y7P8"/>
<dbReference type="Proteomes" id="UP000466586">
    <property type="component" value="Unassembled WGS sequence"/>
</dbReference>
<organism evidence="1 2">
    <name type="scientific">Hufsiella arboris</name>
    <dbReference type="NCBI Taxonomy" id="2695275"/>
    <lineage>
        <taxon>Bacteria</taxon>
        <taxon>Pseudomonadati</taxon>
        <taxon>Bacteroidota</taxon>
        <taxon>Sphingobacteriia</taxon>
        <taxon>Sphingobacteriales</taxon>
        <taxon>Sphingobacteriaceae</taxon>
        <taxon>Hufsiella</taxon>
    </lineage>
</organism>
<reference evidence="1 2" key="1">
    <citation type="submission" date="2019-11" db="EMBL/GenBank/DDBJ databases">
        <title>Pedobacter sp. HMF7647 Genome sequencing and assembly.</title>
        <authorList>
            <person name="Kang H."/>
            <person name="Kim H."/>
            <person name="Joh K."/>
        </authorList>
    </citation>
    <scope>NUCLEOTIDE SEQUENCE [LARGE SCALE GENOMIC DNA]</scope>
    <source>
        <strain evidence="1 2">HMF7647</strain>
    </source>
</reference>
<evidence type="ECO:0008006" key="3">
    <source>
        <dbReference type="Google" id="ProtNLM"/>
    </source>
</evidence>
<name>A0A7K1Y7P8_9SPHI</name>
<proteinExistence type="predicted"/>
<sequence length="322" mass="35008">MKCKLVSVIIFVAGIFGSVNVFCQSSGSIRVGGDEDKFYPVSWLDGGFWGGNEPTHLAIGRSEVHKDGTWRGSLMADLEFHTSSWGNGSAYINAHVVQNRNNYGGTGATPFIAGWQDASGGNGSSRIIIWLKGGGTTYFYHGNYGVDPVVYDGIQNALPLAEAGGPSHTFKTSVDTYVNSYGTTLATNAYFNGSSNYFAGKVGIGTTVPDAELAVSGTVHAQQVKVDLRVPGPDYVFEQGYPLLSLDSVSRFVLLNHHLPEVPSATEMKANGIDLAEMNALLLKKIEEVTLYLIELRNENREQKDLNKQLWAELEAFKKRNN</sequence>
<comment type="caution">
    <text evidence="1">The sequence shown here is derived from an EMBL/GenBank/DDBJ whole genome shotgun (WGS) entry which is preliminary data.</text>
</comment>
<dbReference type="EMBL" id="WVHT01000002">
    <property type="protein sequence ID" value="MXV50411.1"/>
    <property type="molecule type" value="Genomic_DNA"/>
</dbReference>
<protein>
    <recommendedName>
        <fullName evidence="3">Peptidase S74 domain-containing protein</fullName>
    </recommendedName>
</protein>
<evidence type="ECO:0000313" key="2">
    <source>
        <dbReference type="Proteomes" id="UP000466586"/>
    </source>
</evidence>
<evidence type="ECO:0000313" key="1">
    <source>
        <dbReference type="EMBL" id="MXV50411.1"/>
    </source>
</evidence>
<gene>
    <name evidence="1" type="ORF">GS399_05450</name>
</gene>
<keyword evidence="2" id="KW-1185">Reference proteome</keyword>
<accession>A0A7K1Y7P8</accession>
<dbReference type="RefSeq" id="WP_160843587.1">
    <property type="nucleotide sequence ID" value="NZ_WVHT01000002.1"/>
</dbReference>